<dbReference type="PANTHER" id="PTHR31293">
    <property type="entry name" value="RNI-LIKE SUPERFAMILY PROTEIN"/>
    <property type="match status" value="1"/>
</dbReference>
<dbReference type="EMBL" id="JADFTS010000009">
    <property type="protein sequence ID" value="KAF9590510.1"/>
    <property type="molecule type" value="Genomic_DNA"/>
</dbReference>
<comment type="caution">
    <text evidence="2">The sequence shown here is derived from an EMBL/GenBank/DDBJ whole genome shotgun (WGS) entry which is preliminary data.</text>
</comment>
<dbReference type="InterPro" id="IPR055411">
    <property type="entry name" value="LRR_FXL15/At3g58940/PEG3-like"/>
</dbReference>
<sequence length="317" mass="35946">METPLGFTNLDFDDTLKHSKSSNSERDINNFMNFVDRVLHLHDLPNIHKFSLKCLYTDDESRINAWISTALKRKVQDIFLDLKPAFPVLPISFFTCETLKTVEIAGVKLTDGYLYKIPNLIRWSSLKVLHLDSLKFICDTSNHLSLYCPVLEKFTVLKAVCNARELTLSLSSIAVISHSDHLDHMRAFSSLIILKVAQSGNWTIVQLLQMFHLPNVELLLFQNGFSRCGFAEREDGGALDVIPQRNLLCLESVKLEHFLGSANELYLVNFLLKNAVAFGKMTVISSLKLSEDPKKQLEVTKKLLLHRGSSCSEIEFS</sequence>
<name>A0A835GZK6_9MAGN</name>
<keyword evidence="3" id="KW-1185">Reference proteome</keyword>
<evidence type="ECO:0000259" key="1">
    <source>
        <dbReference type="SMART" id="SM00579"/>
    </source>
</evidence>
<feature type="domain" description="FBD" evidence="1">
    <location>
        <begin position="244"/>
        <end position="317"/>
    </location>
</feature>
<dbReference type="InterPro" id="IPR006566">
    <property type="entry name" value="FBD"/>
</dbReference>
<dbReference type="Pfam" id="PF24758">
    <property type="entry name" value="LRR_At5g56370"/>
    <property type="match status" value="1"/>
</dbReference>
<gene>
    <name evidence="2" type="ORF">IFM89_035719</name>
</gene>
<evidence type="ECO:0000313" key="3">
    <source>
        <dbReference type="Proteomes" id="UP000631114"/>
    </source>
</evidence>
<dbReference type="PANTHER" id="PTHR31293:SF12">
    <property type="entry name" value="RNI-LIKE SUPERFAMILY PROTEIN"/>
    <property type="match status" value="1"/>
</dbReference>
<evidence type="ECO:0000313" key="2">
    <source>
        <dbReference type="EMBL" id="KAF9590510.1"/>
    </source>
</evidence>
<protein>
    <recommendedName>
        <fullName evidence="1">FBD domain-containing protein</fullName>
    </recommendedName>
</protein>
<dbReference type="OrthoDB" id="612216at2759"/>
<organism evidence="2 3">
    <name type="scientific">Coptis chinensis</name>
    <dbReference type="NCBI Taxonomy" id="261450"/>
    <lineage>
        <taxon>Eukaryota</taxon>
        <taxon>Viridiplantae</taxon>
        <taxon>Streptophyta</taxon>
        <taxon>Embryophyta</taxon>
        <taxon>Tracheophyta</taxon>
        <taxon>Spermatophyta</taxon>
        <taxon>Magnoliopsida</taxon>
        <taxon>Ranunculales</taxon>
        <taxon>Ranunculaceae</taxon>
        <taxon>Coptidoideae</taxon>
        <taxon>Coptis</taxon>
    </lineage>
</organism>
<proteinExistence type="predicted"/>
<reference evidence="2 3" key="1">
    <citation type="submission" date="2020-10" db="EMBL/GenBank/DDBJ databases">
        <title>The Coptis chinensis genome and diversification of protoberbering-type alkaloids.</title>
        <authorList>
            <person name="Wang B."/>
            <person name="Shu S."/>
            <person name="Song C."/>
            <person name="Liu Y."/>
        </authorList>
    </citation>
    <scope>NUCLEOTIDE SEQUENCE [LARGE SCALE GENOMIC DNA]</scope>
    <source>
        <strain evidence="2">HL-2020</strain>
        <tissue evidence="2">Leaf</tissue>
    </source>
</reference>
<dbReference type="InterPro" id="IPR055294">
    <property type="entry name" value="FBL60-like"/>
</dbReference>
<accession>A0A835GZK6</accession>
<dbReference type="AlphaFoldDB" id="A0A835GZK6"/>
<dbReference type="Proteomes" id="UP000631114">
    <property type="component" value="Unassembled WGS sequence"/>
</dbReference>
<dbReference type="SMART" id="SM00579">
    <property type="entry name" value="FBD"/>
    <property type="match status" value="1"/>
</dbReference>